<evidence type="ECO:0000259" key="10">
    <source>
        <dbReference type="Pfam" id="PF02503"/>
    </source>
</evidence>
<dbReference type="GO" id="GO:0008976">
    <property type="term" value="F:polyphosphate kinase activity"/>
    <property type="evidence" value="ECO:0007669"/>
    <property type="project" value="UniProtKB-UniRule"/>
</dbReference>
<name>A0A498R2Q8_9FIRM</name>
<dbReference type="NCBIfam" id="TIGR03705">
    <property type="entry name" value="poly_P_kin"/>
    <property type="match status" value="1"/>
</dbReference>
<dbReference type="InterPro" id="IPR025198">
    <property type="entry name" value="PPK_N_dom"/>
</dbReference>
<reference evidence="14 15" key="1">
    <citation type="submission" date="2018-06" db="EMBL/GenBank/DDBJ databases">
        <authorList>
            <person name="Strepis N."/>
        </authorList>
    </citation>
    <scope>NUCLEOTIDE SEQUENCE [LARGE SCALE GENOMIC DNA]</scope>
    <source>
        <strain evidence="14">LUCI</strain>
    </source>
</reference>
<evidence type="ECO:0000256" key="7">
    <source>
        <dbReference type="ARBA" id="ARBA00022842"/>
    </source>
</evidence>
<evidence type="ECO:0000259" key="12">
    <source>
        <dbReference type="Pfam" id="PF13090"/>
    </source>
</evidence>
<dbReference type="InterPro" id="IPR025200">
    <property type="entry name" value="PPK_C_dom2"/>
</dbReference>
<protein>
    <recommendedName>
        <fullName evidence="8 9">Polyphosphate kinase</fullName>
        <ecNumber evidence="8 9">2.7.4.1</ecNumber>
    </recommendedName>
    <alternativeName>
        <fullName evidence="8">ATP-polyphosphate phosphotransferase</fullName>
    </alternativeName>
    <alternativeName>
        <fullName evidence="8">Polyphosphoric acid kinase</fullName>
    </alternativeName>
</protein>
<dbReference type="InterPro" id="IPR036832">
    <property type="entry name" value="PPK_N_dom_sf"/>
</dbReference>
<evidence type="ECO:0000256" key="4">
    <source>
        <dbReference type="ARBA" id="ARBA00022741"/>
    </source>
</evidence>
<dbReference type="EMBL" id="UPPP01000069">
    <property type="protein sequence ID" value="VBB06916.1"/>
    <property type="molecule type" value="Genomic_DNA"/>
</dbReference>
<comment type="PTM">
    <text evidence="8 9">An intermediate of this reaction is the autophosphorylated ppk in which a phosphate is covalently linked to a histidine residue through a N-P bond.</text>
</comment>
<evidence type="ECO:0000256" key="1">
    <source>
        <dbReference type="ARBA" id="ARBA00022553"/>
    </source>
</evidence>
<dbReference type="Pfam" id="PF02503">
    <property type="entry name" value="PP_kinase"/>
    <property type="match status" value="1"/>
</dbReference>
<feature type="domain" description="Polyphosphate kinase N-terminal" evidence="11">
    <location>
        <begin position="10"/>
        <end position="113"/>
    </location>
</feature>
<dbReference type="EC" id="2.7.4.1" evidence="8 9"/>
<dbReference type="SUPFAM" id="SSF140356">
    <property type="entry name" value="PPK N-terminal domain-like"/>
    <property type="match status" value="1"/>
</dbReference>
<feature type="domain" description="Polyphosphate kinase C-terminal" evidence="13">
    <location>
        <begin position="328"/>
        <end position="492"/>
    </location>
</feature>
<feature type="domain" description="Polyphosphate kinase middle" evidence="10">
    <location>
        <begin position="124"/>
        <end position="300"/>
    </location>
</feature>
<dbReference type="SUPFAM" id="SSF143724">
    <property type="entry name" value="PHP14-like"/>
    <property type="match status" value="1"/>
</dbReference>
<feature type="binding site" evidence="8">
    <location>
        <position position="560"/>
    </location>
    <ligand>
        <name>ATP</name>
        <dbReference type="ChEBI" id="CHEBI:30616"/>
    </ligand>
</feature>
<accession>A0A498R2Q8</accession>
<dbReference type="Gene3D" id="1.20.58.310">
    <property type="entry name" value="Polyphosphate kinase N-terminal domain"/>
    <property type="match status" value="1"/>
</dbReference>
<feature type="active site" description="Phosphohistidine intermediate" evidence="8">
    <location>
        <position position="431"/>
    </location>
</feature>
<dbReference type="Pfam" id="PF13089">
    <property type="entry name" value="PP_kinase_N"/>
    <property type="match status" value="1"/>
</dbReference>
<keyword evidence="7 8" id="KW-0460">Magnesium</keyword>
<dbReference type="SUPFAM" id="SSF56024">
    <property type="entry name" value="Phospholipase D/nuclease"/>
    <property type="match status" value="2"/>
</dbReference>
<dbReference type="NCBIfam" id="NF003918">
    <property type="entry name" value="PRK05443.1-2"/>
    <property type="match status" value="1"/>
</dbReference>
<dbReference type="CDD" id="cd09168">
    <property type="entry name" value="PLDc_PaPPK1_C2_like"/>
    <property type="match status" value="1"/>
</dbReference>
<keyword evidence="4 8" id="KW-0547">Nucleotide-binding</keyword>
<comment type="catalytic activity">
    <reaction evidence="8 9">
        <text>[phosphate](n) + ATP = [phosphate](n+1) + ADP</text>
        <dbReference type="Rhea" id="RHEA:19573"/>
        <dbReference type="Rhea" id="RHEA-COMP:9859"/>
        <dbReference type="Rhea" id="RHEA-COMP:14280"/>
        <dbReference type="ChEBI" id="CHEBI:16838"/>
        <dbReference type="ChEBI" id="CHEBI:30616"/>
        <dbReference type="ChEBI" id="CHEBI:456216"/>
        <dbReference type="EC" id="2.7.4.1"/>
    </reaction>
</comment>
<feature type="domain" description="Polyphosphate kinase C-terminal" evidence="12">
    <location>
        <begin position="500"/>
        <end position="670"/>
    </location>
</feature>
<feature type="binding site" evidence="8">
    <location>
        <position position="464"/>
    </location>
    <ligand>
        <name>ATP</name>
        <dbReference type="ChEBI" id="CHEBI:30616"/>
    </ligand>
</feature>
<feature type="binding site" evidence="8">
    <location>
        <position position="401"/>
    </location>
    <ligand>
        <name>Mg(2+)</name>
        <dbReference type="ChEBI" id="CHEBI:18420"/>
    </ligand>
</feature>
<keyword evidence="15" id="KW-1185">Reference proteome</keyword>
<organism evidence="14 15">
    <name type="scientific">Lucifera butyrica</name>
    <dbReference type="NCBI Taxonomy" id="1351585"/>
    <lineage>
        <taxon>Bacteria</taxon>
        <taxon>Bacillati</taxon>
        <taxon>Bacillota</taxon>
        <taxon>Negativicutes</taxon>
        <taxon>Veillonellales</taxon>
        <taxon>Veillonellaceae</taxon>
        <taxon>Lucifera</taxon>
    </lineage>
</organism>
<evidence type="ECO:0000256" key="3">
    <source>
        <dbReference type="ARBA" id="ARBA00022723"/>
    </source>
</evidence>
<dbReference type="Gene3D" id="3.30.870.10">
    <property type="entry name" value="Endonuclease Chain A"/>
    <property type="match status" value="2"/>
</dbReference>
<dbReference type="Pfam" id="PF17941">
    <property type="entry name" value="PP_kinase_C_1"/>
    <property type="match status" value="1"/>
</dbReference>
<evidence type="ECO:0000259" key="13">
    <source>
        <dbReference type="Pfam" id="PF17941"/>
    </source>
</evidence>
<evidence type="ECO:0000259" key="11">
    <source>
        <dbReference type="Pfam" id="PF13089"/>
    </source>
</evidence>
<dbReference type="FunFam" id="3.30.870.10:FF:000001">
    <property type="entry name" value="Polyphosphate kinase"/>
    <property type="match status" value="1"/>
</dbReference>
<dbReference type="RefSeq" id="WP_122627865.1">
    <property type="nucleotide sequence ID" value="NZ_UPPP01000069.1"/>
</dbReference>
<dbReference type="NCBIfam" id="NF003921">
    <property type="entry name" value="PRK05443.2-2"/>
    <property type="match status" value="1"/>
</dbReference>
<dbReference type="NCBIfam" id="NF003917">
    <property type="entry name" value="PRK05443.1-1"/>
    <property type="match status" value="1"/>
</dbReference>
<dbReference type="NCBIfam" id="NF003920">
    <property type="entry name" value="PRK05443.2-1"/>
    <property type="match status" value="1"/>
</dbReference>
<keyword evidence="6 8" id="KW-0067">ATP-binding</keyword>
<evidence type="ECO:0000313" key="15">
    <source>
        <dbReference type="Proteomes" id="UP000277811"/>
    </source>
</evidence>
<dbReference type="InterPro" id="IPR024953">
    <property type="entry name" value="PP_kinase_middle"/>
</dbReference>
<keyword evidence="3 8" id="KW-0479">Metal-binding</keyword>
<dbReference type="GO" id="GO:0005524">
    <property type="term" value="F:ATP binding"/>
    <property type="evidence" value="ECO:0007669"/>
    <property type="project" value="UniProtKB-KW"/>
</dbReference>
<comment type="similarity">
    <text evidence="8 9">Belongs to the polyphosphate kinase 1 (PPK1) family.</text>
</comment>
<dbReference type="InterPro" id="IPR036830">
    <property type="entry name" value="PP_kinase_middle_dom_sf"/>
</dbReference>
<comment type="function">
    <text evidence="8 9">Catalyzes the reversible transfer of the terminal phosphate of ATP to form a long-chain polyphosphate (polyP).</text>
</comment>
<feature type="binding site" evidence="8">
    <location>
        <position position="588"/>
    </location>
    <ligand>
        <name>ATP</name>
        <dbReference type="ChEBI" id="CHEBI:30616"/>
    </ligand>
</feature>
<keyword evidence="2 8" id="KW-0808">Transferase</keyword>
<keyword evidence="1 8" id="KW-0597">Phosphoprotein</keyword>
<dbReference type="PANTHER" id="PTHR30218">
    <property type="entry name" value="POLYPHOSPHATE KINASE"/>
    <property type="match status" value="1"/>
</dbReference>
<evidence type="ECO:0000256" key="8">
    <source>
        <dbReference type="HAMAP-Rule" id="MF_00347"/>
    </source>
</evidence>
<evidence type="ECO:0000313" key="14">
    <source>
        <dbReference type="EMBL" id="VBB06916.1"/>
    </source>
</evidence>
<proteinExistence type="inferred from homology"/>
<dbReference type="GO" id="GO:0009358">
    <property type="term" value="C:polyphosphate kinase complex"/>
    <property type="evidence" value="ECO:0007669"/>
    <property type="project" value="InterPro"/>
</dbReference>
<dbReference type="InterPro" id="IPR003414">
    <property type="entry name" value="PP_kinase"/>
</dbReference>
<gene>
    <name evidence="8" type="primary">ppk</name>
    <name evidence="14" type="ORF">LUCI_2156</name>
</gene>
<dbReference type="PANTHER" id="PTHR30218:SF0">
    <property type="entry name" value="POLYPHOSPHATE KINASE"/>
    <property type="match status" value="1"/>
</dbReference>
<dbReference type="OrthoDB" id="9761456at2"/>
<dbReference type="Pfam" id="PF13090">
    <property type="entry name" value="PP_kinase_C"/>
    <property type="match status" value="1"/>
</dbReference>
<dbReference type="AlphaFoldDB" id="A0A498R2Q8"/>
<dbReference type="Gene3D" id="3.30.1840.10">
    <property type="entry name" value="Polyphosphate kinase middle domain"/>
    <property type="match status" value="1"/>
</dbReference>
<dbReference type="InterPro" id="IPR041108">
    <property type="entry name" value="PP_kinase_C_1"/>
</dbReference>
<dbReference type="HAMAP" id="MF_00347">
    <property type="entry name" value="Polyphosphate_kinase"/>
    <property type="match status" value="1"/>
</dbReference>
<keyword evidence="5 8" id="KW-0418">Kinase</keyword>
<evidence type="ECO:0000256" key="6">
    <source>
        <dbReference type="ARBA" id="ARBA00022840"/>
    </source>
</evidence>
<evidence type="ECO:0000256" key="5">
    <source>
        <dbReference type="ARBA" id="ARBA00022777"/>
    </source>
</evidence>
<dbReference type="GO" id="GO:0006799">
    <property type="term" value="P:polyphosphate biosynthetic process"/>
    <property type="evidence" value="ECO:0007669"/>
    <property type="project" value="UniProtKB-UniRule"/>
</dbReference>
<comment type="cofactor">
    <cofactor evidence="8">
        <name>Mg(2+)</name>
        <dbReference type="ChEBI" id="CHEBI:18420"/>
    </cofactor>
</comment>
<dbReference type="Proteomes" id="UP000277811">
    <property type="component" value="Unassembled WGS sequence"/>
</dbReference>
<sequence length="700" mass="79893">MTEFDKPGYFLNRELSWLKFNMRVLQEADDKANPLLEQLRFIAIFASNLDEFFMIRVAGLQQQLESGINKQDAAGLTVKQQLEEISRAVHAMVKTQYRYLRTILQELIKQEILVTDVESLSEKNKAWAEDYFLHTVYPVITPLAVDASHPFPFLANRSLNLAVMLGHERECMTAVVQVPAVLPRIIPIPGGGKKKKFILLEELIRSFCFHLFHGYILKDILAFRITRNSDLSIDEEESEDLLALVEKSLRQRKRGQGVRLELSKTANKNLKNFLIDALKIEGQDIYEINGPIDLTFLMKFVDLPEGDFLRYPAFVPQVPADLVEVDDLFAAIRERDILLHHPYESFEPVVELIRRAAADPDVLAIKQTLYRVSGNSPIVRALAQAAENGKQVTVLVELKARFDEERNILWARQLEEAGCHVIYGLVGLKTHAKILLVVRRESSGIKRYVHMGTGNYNDATARVYTDMGLFTANDQMGADASAFFNLLSGYSDPPVWNKIVVAPMGLRRKLEELIAREIEHVENGKTGRIIAKMNALVDKEIVLKLYEAAHKGVKIDLIIRGICILRPGLPEVSENVSVRSIVGRFLEHSRIFYFANGGDEKVYLSSADWMTRNLRERVELFFPVEDPRQAERIRGLLDLMLKDNQKAHIMKSDGTYRRADRRGRAGTNSQELFYEMAQLAAKPQDITLEQMLKPMYRKQE</sequence>
<feature type="binding site" evidence="8">
    <location>
        <position position="48"/>
    </location>
    <ligand>
        <name>ATP</name>
        <dbReference type="ChEBI" id="CHEBI:30616"/>
    </ligand>
</feature>
<evidence type="ECO:0000256" key="9">
    <source>
        <dbReference type="RuleBase" id="RU003800"/>
    </source>
</evidence>
<feature type="binding site" evidence="8">
    <location>
        <position position="371"/>
    </location>
    <ligand>
        <name>Mg(2+)</name>
        <dbReference type="ChEBI" id="CHEBI:18420"/>
    </ligand>
</feature>
<dbReference type="PIRSF" id="PIRSF015589">
    <property type="entry name" value="PP_kinase"/>
    <property type="match status" value="1"/>
</dbReference>
<evidence type="ECO:0000256" key="2">
    <source>
        <dbReference type="ARBA" id="ARBA00022679"/>
    </source>
</evidence>
<dbReference type="CDD" id="cd09165">
    <property type="entry name" value="PLDc_PaPPK1_C1_like"/>
    <property type="match status" value="1"/>
</dbReference>
<dbReference type="GO" id="GO:0046872">
    <property type="term" value="F:metal ion binding"/>
    <property type="evidence" value="ECO:0007669"/>
    <property type="project" value="UniProtKB-KW"/>
</dbReference>